<evidence type="ECO:0000313" key="3">
    <source>
        <dbReference type="Proteomes" id="UP000190423"/>
    </source>
</evidence>
<keyword evidence="1" id="KW-0472">Membrane</keyword>
<keyword evidence="1" id="KW-1133">Transmembrane helix</keyword>
<evidence type="ECO:0000256" key="1">
    <source>
        <dbReference type="SAM" id="Phobius"/>
    </source>
</evidence>
<reference evidence="2 3" key="1">
    <citation type="submission" date="2017-02" db="EMBL/GenBank/DDBJ databases">
        <authorList>
            <person name="Peterson S.W."/>
        </authorList>
    </citation>
    <scope>NUCLEOTIDE SEQUENCE [LARGE SCALE GENOMIC DNA]</scope>
    <source>
        <strain evidence="2 3">ATCC BAA-908</strain>
    </source>
</reference>
<dbReference type="AlphaFoldDB" id="A0A1T4M0B3"/>
<evidence type="ECO:0000313" key="2">
    <source>
        <dbReference type="EMBL" id="SJZ60164.1"/>
    </source>
</evidence>
<gene>
    <name evidence="2" type="ORF">SAMN02745149_01790</name>
</gene>
<organism evidence="2 3">
    <name type="scientific">Treponema porcinum</name>
    <dbReference type="NCBI Taxonomy" id="261392"/>
    <lineage>
        <taxon>Bacteria</taxon>
        <taxon>Pseudomonadati</taxon>
        <taxon>Spirochaetota</taxon>
        <taxon>Spirochaetia</taxon>
        <taxon>Spirochaetales</taxon>
        <taxon>Treponemataceae</taxon>
        <taxon>Treponema</taxon>
    </lineage>
</organism>
<feature type="transmembrane region" description="Helical" evidence="1">
    <location>
        <begin position="280"/>
        <end position="302"/>
    </location>
</feature>
<dbReference type="STRING" id="261392.SAMN02745149_01790"/>
<name>A0A1T4M0B3_TREPO</name>
<dbReference type="RefSeq" id="WP_078933687.1">
    <property type="nucleotide sequence ID" value="NZ_FUWG01000013.1"/>
</dbReference>
<proteinExistence type="predicted"/>
<dbReference type="GeneID" id="78317071"/>
<keyword evidence="1" id="KW-0812">Transmembrane</keyword>
<keyword evidence="3" id="KW-1185">Reference proteome</keyword>
<dbReference type="OrthoDB" id="354724at2"/>
<sequence>MENILSAEKEVLLRTSLDEMMFAKTKFSSLMYEKGYIAESDGTDGGVRFSEWAFSGTKTIDGTVYFSGEGFTGTAVSELPEKNVSNNEIKQILFAICRAYDCAQKQDIQLPCAGPSAVLYDEKTKRLLFVPQKTFGRSCANLGKEQYNLIIDPWCEAAFSGNRAMNFTRAVYIYFAFTKNLPYPAGTETDKSVSIAYSNFCPLELCVNGIDRTLAAAINSALCGKTAQTDFPMKALEEELFRTEPRKKIMSDDLFEKSAELYMKKLANRIQKKQRFDRRAGTVIAAAAIILFITVFIINAVFENRKKPTVIGLSSLQTTEIFYAGIHRMDTDYMLAAAENCPQAQGYISRVPQIFVTTQMKAAYNFESGMSTPENWMFFEPDSSRAYSHSIYGITNFTADGIPSTLTQSAPSLRNHPPKLTRVGEERLTEFSRAQHTAHYYLVHTVDNMIVIEEFTTVVELKYTGKKWQIAFLNESSNKETLSPLTFSLDLKEALEKCGGNTVDAVDQLREKYPWVPTRESMLAEEARLDAIGY</sequence>
<accession>A0A1T4M0B3</accession>
<protein>
    <submittedName>
        <fullName evidence="2">Uncharacterized protein</fullName>
    </submittedName>
</protein>
<dbReference type="EMBL" id="FUWG01000013">
    <property type="protein sequence ID" value="SJZ60164.1"/>
    <property type="molecule type" value="Genomic_DNA"/>
</dbReference>
<dbReference type="Proteomes" id="UP000190423">
    <property type="component" value="Unassembled WGS sequence"/>
</dbReference>